<evidence type="ECO:0000313" key="3">
    <source>
        <dbReference type="Proteomes" id="UP000028712"/>
    </source>
</evidence>
<keyword evidence="4" id="KW-1185">Reference proteome</keyword>
<comment type="caution">
    <text evidence="1">The sequence shown here is derived from an EMBL/GenBank/DDBJ whole genome shotgun (WGS) entry which is preliminary data.</text>
</comment>
<dbReference type="EMBL" id="MUGY01000045">
    <property type="protein sequence ID" value="OXA86587.1"/>
    <property type="molecule type" value="Genomic_DNA"/>
</dbReference>
<dbReference type="eggNOG" id="COG4625">
    <property type="taxonomic scope" value="Bacteria"/>
</dbReference>
<sequence>MSENLKQVENAVNYMDFNNPNGQTTIQGIRGVSGSENVYITASLLGQNNIVQGLIYEGKLLGNGNEGKWHVINFPSTTSEIVTNTSCYGPNNGTNGNIQIVGSYKISTSSGGFPSGNLGFYYEGPLDGSGIWTSVTPNGGNTNNVFVHSIMGGIAVGNYDVENDKNGYAFLYDINTKEYTEFKLPDSLTNTLYGIWHNGGNSYTLTGGYTSPKFGKLSQAFLVDYDSKTKQISNLKSFSYKNEIVLSIITHFEGITSSSDKGYNLAADWITINGEGSGASFVSVNRNSDGTFGEANWVDVEFPDSSITSANTVYKNNILGIYVVKNDSATTTISSFTARVDIDK</sequence>
<dbReference type="AlphaFoldDB" id="A0A086AG84"/>
<dbReference type="STRING" id="991.IW20_13600"/>
<evidence type="ECO:0000313" key="2">
    <source>
        <dbReference type="EMBL" id="OXA86587.1"/>
    </source>
</evidence>
<dbReference type="Proteomes" id="UP000198424">
    <property type="component" value="Unassembled WGS sequence"/>
</dbReference>
<dbReference type="EMBL" id="JPRM01000019">
    <property type="protein sequence ID" value="KFF15698.1"/>
    <property type="molecule type" value="Genomic_DNA"/>
</dbReference>
<protein>
    <submittedName>
        <fullName evidence="1">Uncharacterized protein</fullName>
    </submittedName>
</protein>
<reference evidence="1 3" key="1">
    <citation type="submission" date="2014-07" db="EMBL/GenBank/DDBJ databases">
        <title>Genome of Flavobacterium hydatis DSM 2063.</title>
        <authorList>
            <person name="Pipes S.E."/>
            <person name="Stropko S.J."/>
            <person name="Newman J.D."/>
        </authorList>
    </citation>
    <scope>NUCLEOTIDE SEQUENCE [LARGE SCALE GENOMIC DNA]</scope>
    <source>
        <strain evidence="1 3">DSM 2063</strain>
    </source>
</reference>
<gene>
    <name evidence="2" type="ORF">B0A62_23570</name>
    <name evidence="1" type="ORF">IW20_13600</name>
</gene>
<accession>A0A086AG84</accession>
<reference evidence="2 4" key="2">
    <citation type="submission" date="2016-11" db="EMBL/GenBank/DDBJ databases">
        <title>Whole genomes of Flavobacteriaceae.</title>
        <authorList>
            <person name="Stine C."/>
            <person name="Li C."/>
            <person name="Tadesse D."/>
        </authorList>
    </citation>
    <scope>NUCLEOTIDE SEQUENCE [LARGE SCALE GENOMIC DNA]</scope>
    <source>
        <strain evidence="2 4">ATCC 29551</strain>
    </source>
</reference>
<evidence type="ECO:0000313" key="4">
    <source>
        <dbReference type="Proteomes" id="UP000198424"/>
    </source>
</evidence>
<dbReference type="Proteomes" id="UP000028712">
    <property type="component" value="Unassembled WGS sequence"/>
</dbReference>
<proteinExistence type="predicted"/>
<evidence type="ECO:0000313" key="1">
    <source>
        <dbReference type="EMBL" id="KFF15698.1"/>
    </source>
</evidence>
<dbReference type="OrthoDB" id="9804931at2"/>
<name>A0A086AG84_FLAHY</name>
<organism evidence="1 3">
    <name type="scientific">Flavobacterium hydatis</name>
    <name type="common">Cytophaga aquatilis</name>
    <dbReference type="NCBI Taxonomy" id="991"/>
    <lineage>
        <taxon>Bacteria</taxon>
        <taxon>Pseudomonadati</taxon>
        <taxon>Bacteroidota</taxon>
        <taxon>Flavobacteriia</taxon>
        <taxon>Flavobacteriales</taxon>
        <taxon>Flavobacteriaceae</taxon>
        <taxon>Flavobacterium</taxon>
    </lineage>
</organism>
<dbReference type="RefSeq" id="WP_035623053.1">
    <property type="nucleotide sequence ID" value="NZ_JBEWQG010000043.1"/>
</dbReference>